<proteinExistence type="predicted"/>
<name>A0A919CJS8_9GAMM</name>
<keyword evidence="2" id="KW-1185">Reference proteome</keyword>
<dbReference type="InterPro" id="IPR019534">
    <property type="entry name" value="DUF2452"/>
</dbReference>
<comment type="caution">
    <text evidence="1">The sequence shown here is derived from an EMBL/GenBank/DDBJ whole genome shotgun (WGS) entry which is preliminary data.</text>
</comment>
<reference evidence="1" key="2">
    <citation type="submission" date="2020-09" db="EMBL/GenBank/DDBJ databases">
        <authorList>
            <person name="Sun Q."/>
            <person name="Kim S."/>
        </authorList>
    </citation>
    <scope>NUCLEOTIDE SEQUENCE</scope>
    <source>
        <strain evidence="1">KCTC 23430</strain>
    </source>
</reference>
<organism evidence="1 2">
    <name type="scientific">Parahalioglobus pacificus</name>
    <dbReference type="NCBI Taxonomy" id="930806"/>
    <lineage>
        <taxon>Bacteria</taxon>
        <taxon>Pseudomonadati</taxon>
        <taxon>Pseudomonadota</taxon>
        <taxon>Gammaproteobacteria</taxon>
        <taxon>Cellvibrionales</taxon>
        <taxon>Halieaceae</taxon>
        <taxon>Parahalioglobus</taxon>
    </lineage>
</organism>
<protein>
    <recommendedName>
        <fullName evidence="3">DUF2452 domain-containing protein</fullName>
    </recommendedName>
</protein>
<evidence type="ECO:0000313" key="1">
    <source>
        <dbReference type="EMBL" id="GHD32118.1"/>
    </source>
</evidence>
<evidence type="ECO:0000313" key="2">
    <source>
        <dbReference type="Proteomes" id="UP000644693"/>
    </source>
</evidence>
<dbReference type="EMBL" id="BMYM01000001">
    <property type="protein sequence ID" value="GHD32118.1"/>
    <property type="molecule type" value="Genomic_DNA"/>
</dbReference>
<evidence type="ECO:0008006" key="3">
    <source>
        <dbReference type="Google" id="ProtNLM"/>
    </source>
</evidence>
<gene>
    <name evidence="1" type="ORF">GCM10007053_15880</name>
</gene>
<dbReference type="Pfam" id="PF10504">
    <property type="entry name" value="DUF2452"/>
    <property type="match status" value="1"/>
</dbReference>
<dbReference type="AlphaFoldDB" id="A0A919CJS8"/>
<sequence>MKKANPQGKGMVPVLQDWHALQPTITAEKAVGQLLADYCVSSLVLSAAFSFRPVPGQDYSLYYGEDGWQLSLITPMEWGQRQPADYVGVCRLRMDMTWQLSLPESVGDNRAVATALARFFDAFIASLDKEGTLEESLPVYLAQLPYYQRMLATGLSTSIRDSARVLGIAREPARQLLSATDQVPLLQKVTTQTE</sequence>
<reference evidence="1" key="1">
    <citation type="journal article" date="2014" name="Int. J. Syst. Evol. Microbiol.">
        <title>Complete genome sequence of Corynebacterium casei LMG S-19264T (=DSM 44701T), isolated from a smear-ripened cheese.</title>
        <authorList>
            <consortium name="US DOE Joint Genome Institute (JGI-PGF)"/>
            <person name="Walter F."/>
            <person name="Albersmeier A."/>
            <person name="Kalinowski J."/>
            <person name="Ruckert C."/>
        </authorList>
    </citation>
    <scope>NUCLEOTIDE SEQUENCE</scope>
    <source>
        <strain evidence="1">KCTC 23430</strain>
    </source>
</reference>
<dbReference type="RefSeq" id="WP_189476924.1">
    <property type="nucleotide sequence ID" value="NZ_BMYM01000001.1"/>
</dbReference>
<accession>A0A919CJS8</accession>
<dbReference type="Proteomes" id="UP000644693">
    <property type="component" value="Unassembled WGS sequence"/>
</dbReference>